<dbReference type="PANTHER" id="PTHR44472:SF1">
    <property type="entry name" value="DDB1 AND CUL4 ASSOCIATED FACTOR 4"/>
    <property type="match status" value="1"/>
</dbReference>
<feature type="compositionally biased region" description="Low complexity" evidence="3">
    <location>
        <begin position="19"/>
        <end position="32"/>
    </location>
</feature>
<proteinExistence type="predicted"/>
<feature type="region of interest" description="Disordered" evidence="3">
    <location>
        <begin position="19"/>
        <end position="51"/>
    </location>
</feature>
<dbReference type="OrthoDB" id="128867at2759"/>
<name>A0A067TRK0_GALM3</name>
<keyword evidence="2" id="KW-0677">Repeat</keyword>
<evidence type="ECO:0000313" key="4">
    <source>
        <dbReference type="EMBL" id="KDR82519.1"/>
    </source>
</evidence>
<dbReference type="InterPro" id="IPR036322">
    <property type="entry name" value="WD40_repeat_dom_sf"/>
</dbReference>
<evidence type="ECO:0000313" key="5">
    <source>
        <dbReference type="Proteomes" id="UP000027222"/>
    </source>
</evidence>
<evidence type="ECO:0000256" key="2">
    <source>
        <dbReference type="ARBA" id="ARBA00022737"/>
    </source>
</evidence>
<dbReference type="STRING" id="685588.A0A067TRK0"/>
<keyword evidence="5" id="KW-1185">Reference proteome</keyword>
<dbReference type="InterPro" id="IPR015943">
    <property type="entry name" value="WD40/YVTN_repeat-like_dom_sf"/>
</dbReference>
<organism evidence="4 5">
    <name type="scientific">Galerina marginata (strain CBS 339.88)</name>
    <dbReference type="NCBI Taxonomy" id="685588"/>
    <lineage>
        <taxon>Eukaryota</taxon>
        <taxon>Fungi</taxon>
        <taxon>Dikarya</taxon>
        <taxon>Basidiomycota</taxon>
        <taxon>Agaricomycotina</taxon>
        <taxon>Agaricomycetes</taxon>
        <taxon>Agaricomycetidae</taxon>
        <taxon>Agaricales</taxon>
        <taxon>Agaricineae</taxon>
        <taxon>Strophariaceae</taxon>
        <taxon>Galerina</taxon>
    </lineage>
</organism>
<accession>A0A067TRK0</accession>
<sequence length="424" mass="47229">MPAELPGLYWDEARNRYFPLSSRPKQPQSQPPNAASSNVHKDAKATKVGVGQKRKPCHVPWHANLGRLATNSYMQMLKNSHEILCFQYASSSRVTSDRLPTLGSMQAFCSSHLGQVAWRFIGDDQGWLYSDKSVQPERRNGINYWSADLNLQPSSPISSIRISGSHCVTTCLGPGKLSVQDMSTPERMFLLNLAGVHDIWASDLQGQSLVLGASKKAVYISDIDLSRSPEYLQTGSDVFSVIKDKALLYAGTRNGAVERFDLRMPKYQSQKLFDNRFEGNPRSSVLHLSVIRDHGLLLSHLNGDLLTFDLRFTSSAFNPIQVFAGHINTHTRNLGITVDHERDLLFAAGQDCRIRGWSLRTGEAVLPPKSLPNVQHPANPFLTTFIEPVCALQVTEELDEAGISLWAASGRDLHQFHLGQRQIE</sequence>
<evidence type="ECO:0000256" key="3">
    <source>
        <dbReference type="SAM" id="MobiDB-lite"/>
    </source>
</evidence>
<dbReference type="AlphaFoldDB" id="A0A067TRK0"/>
<dbReference type="InterPro" id="IPR052254">
    <property type="entry name" value="CUL4-DDB1_E3_ligase_receptor"/>
</dbReference>
<dbReference type="PANTHER" id="PTHR44472">
    <property type="entry name" value="DDB1- AND CUL4-ASSOCIATED FACTOR 4-RELATED"/>
    <property type="match status" value="1"/>
</dbReference>
<evidence type="ECO:0000256" key="1">
    <source>
        <dbReference type="ARBA" id="ARBA00022574"/>
    </source>
</evidence>
<dbReference type="SUPFAM" id="SSF50978">
    <property type="entry name" value="WD40 repeat-like"/>
    <property type="match status" value="1"/>
</dbReference>
<dbReference type="Gene3D" id="2.130.10.10">
    <property type="entry name" value="YVTN repeat-like/Quinoprotein amine dehydrogenase"/>
    <property type="match status" value="1"/>
</dbReference>
<protein>
    <submittedName>
        <fullName evidence="4">Uncharacterized protein</fullName>
    </submittedName>
</protein>
<dbReference type="EMBL" id="KL142369">
    <property type="protein sequence ID" value="KDR82519.1"/>
    <property type="molecule type" value="Genomic_DNA"/>
</dbReference>
<dbReference type="HOGENOM" id="CLU_049928_0_0_1"/>
<dbReference type="Proteomes" id="UP000027222">
    <property type="component" value="Unassembled WGS sequence"/>
</dbReference>
<reference evidence="5" key="1">
    <citation type="journal article" date="2014" name="Proc. Natl. Acad. Sci. U.S.A.">
        <title>Extensive sampling of basidiomycete genomes demonstrates inadequacy of the white-rot/brown-rot paradigm for wood decay fungi.</title>
        <authorList>
            <person name="Riley R."/>
            <person name="Salamov A.A."/>
            <person name="Brown D.W."/>
            <person name="Nagy L.G."/>
            <person name="Floudas D."/>
            <person name="Held B.W."/>
            <person name="Levasseur A."/>
            <person name="Lombard V."/>
            <person name="Morin E."/>
            <person name="Otillar R."/>
            <person name="Lindquist E.A."/>
            <person name="Sun H."/>
            <person name="LaButti K.M."/>
            <person name="Schmutz J."/>
            <person name="Jabbour D."/>
            <person name="Luo H."/>
            <person name="Baker S.E."/>
            <person name="Pisabarro A.G."/>
            <person name="Walton J.D."/>
            <person name="Blanchette R.A."/>
            <person name="Henrissat B."/>
            <person name="Martin F."/>
            <person name="Cullen D."/>
            <person name="Hibbett D.S."/>
            <person name="Grigoriev I.V."/>
        </authorList>
    </citation>
    <scope>NUCLEOTIDE SEQUENCE [LARGE SCALE GENOMIC DNA]</scope>
    <source>
        <strain evidence="5">CBS 339.88</strain>
    </source>
</reference>
<gene>
    <name evidence="4" type="ORF">GALMADRAFT_134123</name>
</gene>
<keyword evidence="1" id="KW-0853">WD repeat</keyword>